<feature type="domain" description="L,D-TPase catalytic" evidence="10">
    <location>
        <begin position="48"/>
        <end position="186"/>
    </location>
</feature>
<dbReference type="CDD" id="cd16913">
    <property type="entry name" value="YkuD_like"/>
    <property type="match status" value="1"/>
</dbReference>
<dbReference type="GO" id="GO:0008360">
    <property type="term" value="P:regulation of cell shape"/>
    <property type="evidence" value="ECO:0007669"/>
    <property type="project" value="UniProtKB-UniRule"/>
</dbReference>
<dbReference type="PANTHER" id="PTHR30582">
    <property type="entry name" value="L,D-TRANSPEPTIDASE"/>
    <property type="match status" value="1"/>
</dbReference>
<comment type="similarity">
    <text evidence="2">Belongs to the YkuD family.</text>
</comment>
<proteinExistence type="inferred from homology"/>
<dbReference type="EC" id="2.-.-.-" evidence="11"/>
<keyword evidence="5" id="KW-0378">Hydrolase</keyword>
<feature type="active site" description="Proton donor/acceptor" evidence="9">
    <location>
        <position position="146"/>
    </location>
</feature>
<dbReference type="InterPro" id="IPR038063">
    <property type="entry name" value="Transpep_catalytic_dom"/>
</dbReference>
<dbReference type="SUPFAM" id="SSF141523">
    <property type="entry name" value="L,D-transpeptidase catalytic domain-like"/>
    <property type="match status" value="1"/>
</dbReference>
<dbReference type="GO" id="GO:0071972">
    <property type="term" value="F:peptidoglycan L,D-transpeptidase activity"/>
    <property type="evidence" value="ECO:0007669"/>
    <property type="project" value="TreeGrafter"/>
</dbReference>
<dbReference type="GO" id="GO:0005576">
    <property type="term" value="C:extracellular region"/>
    <property type="evidence" value="ECO:0007669"/>
    <property type="project" value="TreeGrafter"/>
</dbReference>
<dbReference type="Gene3D" id="2.40.440.10">
    <property type="entry name" value="L,D-transpeptidase catalytic domain-like"/>
    <property type="match status" value="1"/>
</dbReference>
<evidence type="ECO:0000256" key="7">
    <source>
        <dbReference type="ARBA" id="ARBA00022984"/>
    </source>
</evidence>
<dbReference type="GO" id="GO:0018104">
    <property type="term" value="P:peptidoglycan-protein cross-linking"/>
    <property type="evidence" value="ECO:0007669"/>
    <property type="project" value="TreeGrafter"/>
</dbReference>
<dbReference type="AlphaFoldDB" id="A0A0D1CS35"/>
<evidence type="ECO:0000256" key="9">
    <source>
        <dbReference type="PROSITE-ProRule" id="PRU01373"/>
    </source>
</evidence>
<keyword evidence="8 9" id="KW-0961">Cell wall biogenesis/degradation</keyword>
<dbReference type="InterPro" id="IPR005490">
    <property type="entry name" value="LD_TPept_cat_dom"/>
</dbReference>
<keyword evidence="4 11" id="KW-0808">Transferase</keyword>
<evidence type="ECO:0000256" key="4">
    <source>
        <dbReference type="ARBA" id="ARBA00022679"/>
    </source>
</evidence>
<evidence type="ECO:0000259" key="10">
    <source>
        <dbReference type="PROSITE" id="PS52029"/>
    </source>
</evidence>
<dbReference type="GO" id="GO:0071555">
    <property type="term" value="P:cell wall organization"/>
    <property type="evidence" value="ECO:0007669"/>
    <property type="project" value="UniProtKB-UniRule"/>
</dbReference>
<evidence type="ECO:0000313" key="11">
    <source>
        <dbReference type="EMBL" id="KIT17612.1"/>
    </source>
</evidence>
<reference evidence="11 12" key="1">
    <citation type="submission" date="2015-02" db="EMBL/GenBank/DDBJ databases">
        <title>Genome Sequence of Jannaschia aquimarina DSM28248, a member of the Roseobacter clade.</title>
        <authorList>
            <person name="Voget S."/>
            <person name="Daniel R."/>
        </authorList>
    </citation>
    <scope>NUCLEOTIDE SEQUENCE [LARGE SCALE GENOMIC DNA]</scope>
    <source>
        <strain evidence="11 12">GSW-M26</strain>
    </source>
</reference>
<comment type="pathway">
    <text evidence="1 9">Cell wall biogenesis; peptidoglycan biosynthesis.</text>
</comment>
<protein>
    <submittedName>
        <fullName evidence="11">YnhG protein</fullName>
        <ecNumber evidence="11">2.-.-.-</ecNumber>
    </submittedName>
</protein>
<dbReference type="EMBL" id="JYFE01000017">
    <property type="protein sequence ID" value="KIT17612.1"/>
    <property type="molecule type" value="Genomic_DNA"/>
</dbReference>
<dbReference type="Proteomes" id="UP000032232">
    <property type="component" value="Unassembled WGS sequence"/>
</dbReference>
<dbReference type="PANTHER" id="PTHR30582:SF24">
    <property type="entry name" value="L,D-TRANSPEPTIDASE ERFK_SRFK-RELATED"/>
    <property type="match status" value="1"/>
</dbReference>
<keyword evidence="6 9" id="KW-0133">Cell shape</keyword>
<dbReference type="Pfam" id="PF03734">
    <property type="entry name" value="YkuD"/>
    <property type="match status" value="1"/>
</dbReference>
<evidence type="ECO:0000256" key="5">
    <source>
        <dbReference type="ARBA" id="ARBA00022801"/>
    </source>
</evidence>
<evidence type="ECO:0000256" key="6">
    <source>
        <dbReference type="ARBA" id="ARBA00022960"/>
    </source>
</evidence>
<keyword evidence="7 9" id="KW-0573">Peptidoglycan synthesis</keyword>
<evidence type="ECO:0000256" key="8">
    <source>
        <dbReference type="ARBA" id="ARBA00023316"/>
    </source>
</evidence>
<sequence>MQRRHFLTAGLAASTISLFRADAASAQSARGPAFDPVLVPTRADIVPGEIHVLPDAFMLYWTMPGGRAMRYRIGVGRPGLYESGEFYVGAKKEWPSWTPTASMIEREPEKYEQYKDGVPGGPENPLGARALYLFQPGRGDTFLRIHGTNAPGTIGSAVSNGCARLINPEIIDLYNRVPMKSRVLLYPKAA</sequence>
<dbReference type="UniPathway" id="UPA00219"/>
<dbReference type="OrthoDB" id="9795305at2"/>
<evidence type="ECO:0000313" key="12">
    <source>
        <dbReference type="Proteomes" id="UP000032232"/>
    </source>
</evidence>
<evidence type="ECO:0000256" key="1">
    <source>
        <dbReference type="ARBA" id="ARBA00004752"/>
    </source>
</evidence>
<organism evidence="11 12">
    <name type="scientific">Jannaschia aquimarina</name>
    <dbReference type="NCBI Taxonomy" id="935700"/>
    <lineage>
        <taxon>Bacteria</taxon>
        <taxon>Pseudomonadati</taxon>
        <taxon>Pseudomonadota</taxon>
        <taxon>Alphaproteobacteria</taxon>
        <taxon>Rhodobacterales</taxon>
        <taxon>Roseobacteraceae</taxon>
        <taxon>Jannaschia</taxon>
    </lineage>
</organism>
<gene>
    <name evidence="11" type="primary">ynhG</name>
    <name evidence="11" type="ORF">jaqu_08020</name>
</gene>
<evidence type="ECO:0000256" key="2">
    <source>
        <dbReference type="ARBA" id="ARBA00005992"/>
    </source>
</evidence>
<dbReference type="InterPro" id="IPR050979">
    <property type="entry name" value="LD-transpeptidase"/>
</dbReference>
<keyword evidence="12" id="KW-1185">Reference proteome</keyword>
<name>A0A0D1CS35_9RHOB</name>
<dbReference type="RefSeq" id="WP_043917627.1">
    <property type="nucleotide sequence ID" value="NZ_FZPF01000002.1"/>
</dbReference>
<feature type="active site" description="Nucleophile" evidence="9">
    <location>
        <position position="162"/>
    </location>
</feature>
<evidence type="ECO:0000256" key="3">
    <source>
        <dbReference type="ARBA" id="ARBA00022676"/>
    </source>
</evidence>
<accession>A0A0D1CS35</accession>
<dbReference type="PATRIC" id="fig|935700.4.peg.845"/>
<keyword evidence="3" id="KW-0328">Glycosyltransferase</keyword>
<dbReference type="PROSITE" id="PS52029">
    <property type="entry name" value="LD_TPASE"/>
    <property type="match status" value="1"/>
</dbReference>
<dbReference type="STRING" id="935700.jaqu_08020"/>
<dbReference type="GO" id="GO:0016757">
    <property type="term" value="F:glycosyltransferase activity"/>
    <property type="evidence" value="ECO:0007669"/>
    <property type="project" value="UniProtKB-KW"/>
</dbReference>
<comment type="caution">
    <text evidence="11">The sequence shown here is derived from an EMBL/GenBank/DDBJ whole genome shotgun (WGS) entry which is preliminary data.</text>
</comment>